<dbReference type="EMBL" id="CP036434">
    <property type="protein sequence ID" value="QDV08320.1"/>
    <property type="molecule type" value="Genomic_DNA"/>
</dbReference>
<accession>A0A518EW56</accession>
<evidence type="ECO:0000256" key="1">
    <source>
        <dbReference type="SAM" id="Phobius"/>
    </source>
</evidence>
<gene>
    <name evidence="2" type="ORF">Poly30_38570</name>
</gene>
<protein>
    <submittedName>
        <fullName evidence="2">Uncharacterized protein</fullName>
    </submittedName>
</protein>
<feature type="transmembrane region" description="Helical" evidence="1">
    <location>
        <begin position="20"/>
        <end position="41"/>
    </location>
</feature>
<evidence type="ECO:0000313" key="2">
    <source>
        <dbReference type="EMBL" id="QDV08320.1"/>
    </source>
</evidence>
<dbReference type="Proteomes" id="UP000320390">
    <property type="component" value="Chromosome"/>
</dbReference>
<sequence>MVFSGVLLQTATSPDLRNLWLWVHLVTGFVWFFGYGVHIALPRPSPAGPYGLPC</sequence>
<keyword evidence="1" id="KW-0812">Transmembrane</keyword>
<evidence type="ECO:0000313" key="3">
    <source>
        <dbReference type="Proteomes" id="UP000320390"/>
    </source>
</evidence>
<dbReference type="OrthoDB" id="9796461at2"/>
<organism evidence="2 3">
    <name type="scientific">Saltatorellus ferox</name>
    <dbReference type="NCBI Taxonomy" id="2528018"/>
    <lineage>
        <taxon>Bacteria</taxon>
        <taxon>Pseudomonadati</taxon>
        <taxon>Planctomycetota</taxon>
        <taxon>Planctomycetia</taxon>
        <taxon>Planctomycetia incertae sedis</taxon>
        <taxon>Saltatorellus</taxon>
    </lineage>
</organism>
<keyword evidence="3" id="KW-1185">Reference proteome</keyword>
<proteinExistence type="predicted"/>
<reference evidence="2 3" key="1">
    <citation type="submission" date="2019-02" db="EMBL/GenBank/DDBJ databases">
        <title>Deep-cultivation of Planctomycetes and their phenomic and genomic characterization uncovers novel biology.</title>
        <authorList>
            <person name="Wiegand S."/>
            <person name="Jogler M."/>
            <person name="Boedeker C."/>
            <person name="Pinto D."/>
            <person name="Vollmers J."/>
            <person name="Rivas-Marin E."/>
            <person name="Kohn T."/>
            <person name="Peeters S.H."/>
            <person name="Heuer A."/>
            <person name="Rast P."/>
            <person name="Oberbeckmann S."/>
            <person name="Bunk B."/>
            <person name="Jeske O."/>
            <person name="Meyerdierks A."/>
            <person name="Storesund J.E."/>
            <person name="Kallscheuer N."/>
            <person name="Luecker S."/>
            <person name="Lage O.M."/>
            <person name="Pohl T."/>
            <person name="Merkel B.J."/>
            <person name="Hornburger P."/>
            <person name="Mueller R.-W."/>
            <person name="Bruemmer F."/>
            <person name="Labrenz M."/>
            <person name="Spormann A.M."/>
            <person name="Op den Camp H."/>
            <person name="Overmann J."/>
            <person name="Amann R."/>
            <person name="Jetten M.S.M."/>
            <person name="Mascher T."/>
            <person name="Medema M.H."/>
            <person name="Devos D.P."/>
            <person name="Kaster A.-K."/>
            <person name="Ovreas L."/>
            <person name="Rohde M."/>
            <person name="Galperin M.Y."/>
            <person name="Jogler C."/>
        </authorList>
    </citation>
    <scope>NUCLEOTIDE SEQUENCE [LARGE SCALE GENOMIC DNA]</scope>
    <source>
        <strain evidence="2 3">Poly30</strain>
    </source>
</reference>
<keyword evidence="1" id="KW-1133">Transmembrane helix</keyword>
<keyword evidence="1" id="KW-0472">Membrane</keyword>
<dbReference type="AlphaFoldDB" id="A0A518EW56"/>
<name>A0A518EW56_9BACT</name>